<evidence type="ECO:0000259" key="5">
    <source>
        <dbReference type="PROSITE" id="PS01031"/>
    </source>
</evidence>
<sequence>MSTSFNRSSTYNRTYEKRIIEECPTIRIGGPPVQHSILQPGNVNKYVTMSTSTTSSPMNLQQPASMLTGGHVSSITSNMNELTLRVDTAPFRAEDLKVSVVDQFVVVEASHPEREDELGYVERRFVRKFRLPNPVLAECVTSNLSSDGILTISAKAPERKIEDKGSRTIPIKVVTGSGSEVTDGTGNTTTFVTTTGGGSTTTGSGFTTKTGSGYESNIRTETKTISSSQQSGTREHPVVVNLTSTSHSSS</sequence>
<dbReference type="Proteomes" id="UP001608902">
    <property type="component" value="Unassembled WGS sequence"/>
</dbReference>
<dbReference type="CDD" id="cd06526">
    <property type="entry name" value="metazoan_ACD"/>
    <property type="match status" value="1"/>
</dbReference>
<dbReference type="EMBL" id="JBGFUD010000408">
    <property type="protein sequence ID" value="MFH4974469.1"/>
    <property type="molecule type" value="Genomic_DNA"/>
</dbReference>
<dbReference type="PRINTS" id="PR00299">
    <property type="entry name" value="ACRYSTALLIN"/>
</dbReference>
<evidence type="ECO:0000256" key="4">
    <source>
        <dbReference type="SAM" id="MobiDB-lite"/>
    </source>
</evidence>
<accession>A0ABD6E8H8</accession>
<dbReference type="InterPro" id="IPR002068">
    <property type="entry name" value="A-crystallin/Hsp20_dom"/>
</dbReference>
<evidence type="ECO:0000256" key="3">
    <source>
        <dbReference type="RuleBase" id="RU003616"/>
    </source>
</evidence>
<organism evidence="6 7">
    <name type="scientific">Gnathostoma spinigerum</name>
    <dbReference type="NCBI Taxonomy" id="75299"/>
    <lineage>
        <taxon>Eukaryota</taxon>
        <taxon>Metazoa</taxon>
        <taxon>Ecdysozoa</taxon>
        <taxon>Nematoda</taxon>
        <taxon>Chromadorea</taxon>
        <taxon>Rhabditida</taxon>
        <taxon>Spirurina</taxon>
        <taxon>Gnathostomatomorpha</taxon>
        <taxon>Gnathostomatoidea</taxon>
        <taxon>Gnathostomatidae</taxon>
        <taxon>Gnathostoma</taxon>
    </lineage>
</organism>
<dbReference type="InterPro" id="IPR001436">
    <property type="entry name" value="Alpha-crystallin/sHSP_animal"/>
</dbReference>
<comment type="similarity">
    <text evidence="2 3">Belongs to the small heat shock protein (HSP20) family.</text>
</comment>
<dbReference type="PROSITE" id="PS01031">
    <property type="entry name" value="SHSP"/>
    <property type="match status" value="1"/>
</dbReference>
<dbReference type="PANTHER" id="PTHR45640">
    <property type="entry name" value="HEAT SHOCK PROTEIN HSP-12.2-RELATED"/>
    <property type="match status" value="1"/>
</dbReference>
<keyword evidence="1" id="KW-0346">Stress response</keyword>
<feature type="compositionally biased region" description="Polar residues" evidence="4">
    <location>
        <begin position="241"/>
        <end position="250"/>
    </location>
</feature>
<gene>
    <name evidence="6" type="ORF">AB6A40_001178</name>
</gene>
<feature type="compositionally biased region" description="Polar residues" evidence="4">
    <location>
        <begin position="214"/>
        <end position="232"/>
    </location>
</feature>
<dbReference type="AlphaFoldDB" id="A0ABD6E8H8"/>
<protein>
    <recommendedName>
        <fullName evidence="5">SHSP domain-containing protein</fullName>
    </recommendedName>
</protein>
<keyword evidence="7" id="KW-1185">Reference proteome</keyword>
<reference evidence="6 7" key="1">
    <citation type="submission" date="2024-08" db="EMBL/GenBank/DDBJ databases">
        <title>Gnathostoma spinigerum genome.</title>
        <authorList>
            <person name="Gonzalez-Bertolin B."/>
            <person name="Monzon S."/>
            <person name="Zaballos A."/>
            <person name="Jimenez P."/>
            <person name="Dekumyoy P."/>
            <person name="Varona S."/>
            <person name="Cuesta I."/>
            <person name="Sumanam S."/>
            <person name="Adisakwattana P."/>
            <person name="Gasser R.B."/>
            <person name="Hernandez-Gonzalez A."/>
            <person name="Young N.D."/>
            <person name="Perteguer M.J."/>
        </authorList>
    </citation>
    <scope>NUCLEOTIDE SEQUENCE [LARGE SCALE GENOMIC DNA]</scope>
    <source>
        <strain evidence="6">AL3</strain>
        <tissue evidence="6">Liver</tissue>
    </source>
</reference>
<dbReference type="Pfam" id="PF00011">
    <property type="entry name" value="HSP20"/>
    <property type="match status" value="1"/>
</dbReference>
<name>A0ABD6E8H8_9BILA</name>
<evidence type="ECO:0000313" key="6">
    <source>
        <dbReference type="EMBL" id="MFH4974469.1"/>
    </source>
</evidence>
<dbReference type="InterPro" id="IPR008978">
    <property type="entry name" value="HSP20-like_chaperone"/>
</dbReference>
<feature type="domain" description="SHSP" evidence="5">
    <location>
        <begin position="63"/>
        <end position="174"/>
    </location>
</feature>
<feature type="compositionally biased region" description="Low complexity" evidence="4">
    <location>
        <begin position="201"/>
        <end position="213"/>
    </location>
</feature>
<evidence type="ECO:0000256" key="2">
    <source>
        <dbReference type="PROSITE-ProRule" id="PRU00285"/>
    </source>
</evidence>
<evidence type="ECO:0000313" key="7">
    <source>
        <dbReference type="Proteomes" id="UP001608902"/>
    </source>
</evidence>
<dbReference type="SUPFAM" id="SSF49764">
    <property type="entry name" value="HSP20-like chaperones"/>
    <property type="match status" value="1"/>
</dbReference>
<feature type="region of interest" description="Disordered" evidence="4">
    <location>
        <begin position="193"/>
        <end position="250"/>
    </location>
</feature>
<dbReference type="Gene3D" id="2.60.40.790">
    <property type="match status" value="1"/>
</dbReference>
<evidence type="ECO:0000256" key="1">
    <source>
        <dbReference type="ARBA" id="ARBA00023016"/>
    </source>
</evidence>
<proteinExistence type="inferred from homology"/>
<dbReference type="PANTHER" id="PTHR45640:SF13">
    <property type="entry name" value="HEAT SHOCK PROTEIN 22-RELATED"/>
    <property type="match status" value="1"/>
</dbReference>
<comment type="caution">
    <text evidence="6">The sequence shown here is derived from an EMBL/GenBank/DDBJ whole genome shotgun (WGS) entry which is preliminary data.</text>
</comment>